<feature type="transmembrane region" description="Helical" evidence="1">
    <location>
        <begin position="64"/>
        <end position="83"/>
    </location>
</feature>
<dbReference type="EMBL" id="JAPDVK010000004">
    <property type="protein sequence ID" value="MCW4129590.1"/>
    <property type="molecule type" value="Genomic_DNA"/>
</dbReference>
<evidence type="ECO:0000256" key="1">
    <source>
        <dbReference type="SAM" id="Phobius"/>
    </source>
</evidence>
<gene>
    <name evidence="2" type="ORF">ONT16_15340</name>
</gene>
<proteinExistence type="predicted"/>
<organism evidence="2 3">
    <name type="scientific">Segatella copri</name>
    <dbReference type="NCBI Taxonomy" id="165179"/>
    <lineage>
        <taxon>Bacteria</taxon>
        <taxon>Pseudomonadati</taxon>
        <taxon>Bacteroidota</taxon>
        <taxon>Bacteroidia</taxon>
        <taxon>Bacteroidales</taxon>
        <taxon>Prevotellaceae</taxon>
        <taxon>Segatella</taxon>
    </lineage>
</organism>
<feature type="transmembrane region" description="Helical" evidence="1">
    <location>
        <begin position="89"/>
        <end position="106"/>
    </location>
</feature>
<keyword evidence="1" id="KW-0472">Membrane</keyword>
<dbReference type="AlphaFoldDB" id="A0AAP3BEG5"/>
<dbReference type="Proteomes" id="UP001209344">
    <property type="component" value="Unassembled WGS sequence"/>
</dbReference>
<name>A0AAP3BEG5_9BACT</name>
<protein>
    <submittedName>
        <fullName evidence="2">DUF2335 domain-containing protein</fullName>
    </submittedName>
</protein>
<reference evidence="2" key="1">
    <citation type="submission" date="2022-11" db="EMBL/GenBank/DDBJ databases">
        <title>Genomic repertoires linked with pathogenic potency of arthritogenic Prevotella copri isolated from the gut of rheumatoid arthritis patients.</title>
        <authorList>
            <person name="Nii T."/>
            <person name="Maeda Y."/>
            <person name="Motooka D."/>
            <person name="Naito M."/>
            <person name="Matsumoto Y."/>
            <person name="Ogawa T."/>
            <person name="Oguro-Igashira E."/>
            <person name="Kishikawa T."/>
            <person name="Yamashita M."/>
            <person name="Koizumi S."/>
            <person name="Kurakawa T."/>
            <person name="Okumura R."/>
            <person name="Kayama H."/>
            <person name="Murakami M."/>
            <person name="Sakaguchi T."/>
            <person name="Das B."/>
            <person name="Nakamura S."/>
            <person name="Okada Y."/>
            <person name="Kumanogoh A."/>
            <person name="Takeda K."/>
        </authorList>
    </citation>
    <scope>NUCLEOTIDE SEQUENCE</scope>
    <source>
        <strain evidence="2">F3-75</strain>
    </source>
</reference>
<keyword evidence="1" id="KW-0812">Transmembrane</keyword>
<dbReference type="Pfam" id="PF10097">
    <property type="entry name" value="DUF2335"/>
    <property type="match status" value="1"/>
</dbReference>
<accession>A0AAP3BEG5</accession>
<dbReference type="InterPro" id="IPR019284">
    <property type="entry name" value="RP532"/>
</dbReference>
<sequence length="116" mass="12873">MYAYERKSWSGPLPSPEDFEKYENIMPGSMNRVLTLMEKQADHRMDKENKELEAQIQQSKTGQIIGAVLVSLFGCFAFILGLLGHDSVATGLGVATAISLAAIFVLKQIPSWLKQK</sequence>
<keyword evidence="1" id="KW-1133">Transmembrane helix</keyword>
<evidence type="ECO:0000313" key="3">
    <source>
        <dbReference type="Proteomes" id="UP001209344"/>
    </source>
</evidence>
<comment type="caution">
    <text evidence="2">The sequence shown here is derived from an EMBL/GenBank/DDBJ whole genome shotgun (WGS) entry which is preliminary data.</text>
</comment>
<evidence type="ECO:0000313" key="2">
    <source>
        <dbReference type="EMBL" id="MCW4129590.1"/>
    </source>
</evidence>
<dbReference type="RefSeq" id="WP_264967132.1">
    <property type="nucleotide sequence ID" value="NZ_JAPDVK010000004.1"/>
</dbReference>